<name>A0ABY8JWN8_9ACTN</name>
<accession>A0ABY8JWN8</accession>
<dbReference type="Proteomes" id="UP001216440">
    <property type="component" value="Chromosome"/>
</dbReference>
<reference evidence="1 2" key="1">
    <citation type="submission" date="2023-03" db="EMBL/GenBank/DDBJ databases">
        <authorList>
            <person name="Mo P."/>
        </authorList>
    </citation>
    <scope>NUCLEOTIDE SEQUENCE [LARGE SCALE GENOMIC DNA]</scope>
    <source>
        <strain evidence="1 2">HUAS 5</strain>
    </source>
</reference>
<dbReference type="RefSeq" id="WP_279333233.1">
    <property type="nucleotide sequence ID" value="NZ_CP121682.1"/>
</dbReference>
<proteinExistence type="predicted"/>
<organism evidence="1 2">
    <name type="scientific">Streptomyces cathayae</name>
    <dbReference type="NCBI Taxonomy" id="3031124"/>
    <lineage>
        <taxon>Bacteria</taxon>
        <taxon>Bacillati</taxon>
        <taxon>Actinomycetota</taxon>
        <taxon>Actinomycetes</taxon>
        <taxon>Kitasatosporales</taxon>
        <taxon>Streptomycetaceae</taxon>
        <taxon>Streptomyces</taxon>
    </lineage>
</organism>
<keyword evidence="2" id="KW-1185">Reference proteome</keyword>
<sequence length="123" mass="13336">MPVGDDLGDVTEVRVAMWRSRLADEGALLIGDNAASQRQLEPLLLDGSECLLLATSRRRFEVHEEVVLPVEELPPDYAVDLFERESLLFTTGNSASPSSTGRSFTGWSLGTGVVREPAHSVPA</sequence>
<evidence type="ECO:0000313" key="2">
    <source>
        <dbReference type="Proteomes" id="UP001216440"/>
    </source>
</evidence>
<gene>
    <name evidence="1" type="ORF">PYS65_08715</name>
</gene>
<evidence type="ECO:0000313" key="1">
    <source>
        <dbReference type="EMBL" id="WGD40201.1"/>
    </source>
</evidence>
<protein>
    <submittedName>
        <fullName evidence="1">Uncharacterized protein</fullName>
    </submittedName>
</protein>
<dbReference type="EMBL" id="CP121682">
    <property type="protein sequence ID" value="WGD40201.1"/>
    <property type="molecule type" value="Genomic_DNA"/>
</dbReference>